<evidence type="ECO:0000313" key="2">
    <source>
        <dbReference type="Proteomes" id="UP000675881"/>
    </source>
</evidence>
<proteinExistence type="predicted"/>
<dbReference type="Proteomes" id="UP000675881">
    <property type="component" value="Chromosome 1"/>
</dbReference>
<sequence length="126" mass="14214">MGVVASLAITPILIEVARDEELREIERKRLERLKALPGKGFVLGDIDLDYVKKIKTSSPTHKHDGSCTCGCPKGDCKMKDFHENVEKIYLTGDLKPKYEALFKQKTPRTTLENNFFILGHKGRPGE</sequence>
<dbReference type="EMBL" id="HG994580">
    <property type="protein sequence ID" value="CAF2753548.1"/>
    <property type="molecule type" value="Genomic_DNA"/>
</dbReference>
<accession>A0A7R8GZH6</accession>
<protein>
    <submittedName>
        <fullName evidence="1">(salmon louse) hypothetical protein</fullName>
    </submittedName>
</protein>
<reference evidence="1" key="1">
    <citation type="submission" date="2021-02" db="EMBL/GenBank/DDBJ databases">
        <authorList>
            <person name="Bekaert M."/>
        </authorList>
    </citation>
    <scope>NUCLEOTIDE SEQUENCE</scope>
    <source>
        <strain evidence="1">IoA-00</strain>
    </source>
</reference>
<dbReference type="AlphaFoldDB" id="A0A7R8GZH6"/>
<keyword evidence="2" id="KW-1185">Reference proteome</keyword>
<name>A0A7R8GZH6_LEPSM</name>
<organism evidence="1 2">
    <name type="scientific">Lepeophtheirus salmonis</name>
    <name type="common">Salmon louse</name>
    <name type="synonym">Caligus salmonis</name>
    <dbReference type="NCBI Taxonomy" id="72036"/>
    <lineage>
        <taxon>Eukaryota</taxon>
        <taxon>Metazoa</taxon>
        <taxon>Ecdysozoa</taxon>
        <taxon>Arthropoda</taxon>
        <taxon>Crustacea</taxon>
        <taxon>Multicrustacea</taxon>
        <taxon>Hexanauplia</taxon>
        <taxon>Copepoda</taxon>
        <taxon>Siphonostomatoida</taxon>
        <taxon>Caligidae</taxon>
        <taxon>Lepeophtheirus</taxon>
    </lineage>
</organism>
<gene>
    <name evidence="1" type="ORF">LSAA_1865</name>
</gene>
<evidence type="ECO:0000313" key="1">
    <source>
        <dbReference type="EMBL" id="CAF2753548.1"/>
    </source>
</evidence>